<dbReference type="GO" id="GO:0070573">
    <property type="term" value="F:metallodipeptidase activity"/>
    <property type="evidence" value="ECO:0007669"/>
    <property type="project" value="InterPro"/>
</dbReference>
<dbReference type="PROSITE" id="PS51365">
    <property type="entry name" value="RENAL_DIPEPTIDASE_2"/>
    <property type="match status" value="1"/>
</dbReference>
<comment type="subcellular location">
    <subcellularLocation>
        <location evidence="1">Membrane</location>
        <topology evidence="1">Lipid-anchor</topology>
        <topology evidence="1">GPI-anchor</topology>
    </subcellularLocation>
</comment>
<accession>H2YAW7</accession>
<organism evidence="2 3">
    <name type="scientific">Ciona savignyi</name>
    <name type="common">Pacific transparent sea squirt</name>
    <dbReference type="NCBI Taxonomy" id="51511"/>
    <lineage>
        <taxon>Eukaryota</taxon>
        <taxon>Metazoa</taxon>
        <taxon>Chordata</taxon>
        <taxon>Tunicata</taxon>
        <taxon>Ascidiacea</taxon>
        <taxon>Phlebobranchia</taxon>
        <taxon>Cionidae</taxon>
        <taxon>Ciona</taxon>
    </lineage>
</organism>
<dbReference type="SUPFAM" id="SSF51556">
    <property type="entry name" value="Metallo-dependent hydrolases"/>
    <property type="match status" value="1"/>
</dbReference>
<keyword evidence="1" id="KW-0325">Glycoprotein</keyword>
<dbReference type="GO" id="GO:0046872">
    <property type="term" value="F:metal ion binding"/>
    <property type="evidence" value="ECO:0007669"/>
    <property type="project" value="UniProtKB-UniRule"/>
</dbReference>
<protein>
    <recommendedName>
        <fullName evidence="1">Dipeptidase</fullName>
        <ecNumber evidence="1">3.4.13.19</ecNumber>
    </recommendedName>
</protein>
<evidence type="ECO:0000256" key="1">
    <source>
        <dbReference type="RuleBase" id="RU341113"/>
    </source>
</evidence>
<dbReference type="HOGENOM" id="CLU_2164034_0_0_1"/>
<keyword evidence="3" id="KW-1185">Reference proteome</keyword>
<dbReference type="InterPro" id="IPR008257">
    <property type="entry name" value="Pept_M19"/>
</dbReference>
<feature type="signal peptide" evidence="1">
    <location>
        <begin position="1"/>
        <end position="25"/>
    </location>
</feature>
<keyword evidence="1" id="KW-1015">Disulfide bond</keyword>
<comment type="subunit">
    <text evidence="1">Homodimer; disulfide-linked.</text>
</comment>
<evidence type="ECO:0000313" key="3">
    <source>
        <dbReference type="Proteomes" id="UP000007875"/>
    </source>
</evidence>
<comment type="similarity">
    <text evidence="1">Belongs to the metallo-dependent hydrolases superfamily. Peptidase M19 family.</text>
</comment>
<feature type="chain" id="PRO_5005134146" description="Dipeptidase" evidence="1">
    <location>
        <begin position="26"/>
        <end position="111"/>
    </location>
</feature>
<proteinExistence type="inferred from homology"/>
<reference evidence="2" key="3">
    <citation type="submission" date="2025-09" db="UniProtKB">
        <authorList>
            <consortium name="Ensembl"/>
        </authorList>
    </citation>
    <scope>IDENTIFICATION</scope>
</reference>
<dbReference type="Ensembl" id="ENSCSAVT00000002506.1">
    <property type="protein sequence ID" value="ENSCSAVP00000002465.1"/>
    <property type="gene ID" value="ENSCSAVG00000001456.1"/>
</dbReference>
<reference evidence="2" key="2">
    <citation type="submission" date="2025-08" db="UniProtKB">
        <authorList>
            <consortium name="Ensembl"/>
        </authorList>
    </citation>
    <scope>IDENTIFICATION</scope>
</reference>
<reference evidence="3" key="1">
    <citation type="submission" date="2003-08" db="EMBL/GenBank/DDBJ databases">
        <authorList>
            <person name="Birren B."/>
            <person name="Nusbaum C."/>
            <person name="Abebe A."/>
            <person name="Abouelleil A."/>
            <person name="Adekoya E."/>
            <person name="Ait-zahra M."/>
            <person name="Allen N."/>
            <person name="Allen T."/>
            <person name="An P."/>
            <person name="Anderson M."/>
            <person name="Anderson S."/>
            <person name="Arachchi H."/>
            <person name="Armbruster J."/>
            <person name="Bachantsang P."/>
            <person name="Baldwin J."/>
            <person name="Barry A."/>
            <person name="Bayul T."/>
            <person name="Blitshsteyn B."/>
            <person name="Bloom T."/>
            <person name="Blye J."/>
            <person name="Boguslavskiy L."/>
            <person name="Borowsky M."/>
            <person name="Boukhgalter B."/>
            <person name="Brunache A."/>
            <person name="Butler J."/>
            <person name="Calixte N."/>
            <person name="Calvo S."/>
            <person name="Camarata J."/>
            <person name="Campo K."/>
            <person name="Chang J."/>
            <person name="Cheshatsang Y."/>
            <person name="Citroen M."/>
            <person name="Collymore A."/>
            <person name="Considine T."/>
            <person name="Cook A."/>
            <person name="Cooke P."/>
            <person name="Corum B."/>
            <person name="Cuomo C."/>
            <person name="David R."/>
            <person name="Dawoe T."/>
            <person name="Degray S."/>
            <person name="Dodge S."/>
            <person name="Dooley K."/>
            <person name="Dorje P."/>
            <person name="Dorjee K."/>
            <person name="Dorris L."/>
            <person name="Duffey N."/>
            <person name="Dupes A."/>
            <person name="Elkins T."/>
            <person name="Engels R."/>
            <person name="Erickson J."/>
            <person name="Farina A."/>
            <person name="Faro S."/>
            <person name="Ferreira P."/>
            <person name="Fischer H."/>
            <person name="Fitzgerald M."/>
            <person name="Foley K."/>
            <person name="Gage D."/>
            <person name="Galagan J."/>
            <person name="Gearin G."/>
            <person name="Gnerre S."/>
            <person name="Gnirke A."/>
            <person name="Goyette A."/>
            <person name="Graham J."/>
            <person name="Grandbois E."/>
            <person name="Gyaltsen K."/>
            <person name="Hafez N."/>
            <person name="Hagopian D."/>
            <person name="Hagos B."/>
            <person name="Hall J."/>
            <person name="Hatcher B."/>
            <person name="Heller A."/>
            <person name="Higgins H."/>
            <person name="Honan T."/>
            <person name="Horn A."/>
            <person name="Houde N."/>
            <person name="Hughes L."/>
            <person name="Hulme W."/>
            <person name="Husby E."/>
            <person name="Iliev I."/>
            <person name="Jaffe D."/>
            <person name="Jones C."/>
            <person name="Kamal M."/>
            <person name="Kamat A."/>
            <person name="Kamvysselis M."/>
            <person name="Karlsson E."/>
            <person name="Kells C."/>
            <person name="Kieu A."/>
            <person name="Kisner P."/>
            <person name="Kodira C."/>
            <person name="Kulbokas E."/>
            <person name="Labutti K."/>
            <person name="Lama D."/>
            <person name="Landers T."/>
            <person name="Leger J."/>
            <person name="Levine S."/>
            <person name="Lewis D."/>
            <person name="Lewis T."/>
            <person name="Lindblad-toh K."/>
            <person name="Liu X."/>
            <person name="Lokyitsang T."/>
            <person name="Lokyitsang Y."/>
            <person name="Lucien O."/>
            <person name="Lui A."/>
            <person name="Ma L.J."/>
            <person name="Mabbitt R."/>
            <person name="Macdonald J."/>
            <person name="Maclean C."/>
            <person name="Major J."/>
            <person name="Manning J."/>
            <person name="Marabella R."/>
            <person name="Maru K."/>
            <person name="Matthews C."/>
            <person name="Mauceli E."/>
            <person name="Mccarthy M."/>
            <person name="Mcdonough S."/>
            <person name="Mcghee T."/>
            <person name="Meldrim J."/>
            <person name="Meneus L."/>
            <person name="Mesirov J."/>
            <person name="Mihalev A."/>
            <person name="Mihova T."/>
            <person name="Mikkelsen T."/>
            <person name="Mlenga V."/>
            <person name="Moru K."/>
            <person name="Mozes J."/>
            <person name="Mulrain L."/>
            <person name="Munson G."/>
            <person name="Naylor J."/>
            <person name="Newes C."/>
            <person name="Nguyen C."/>
            <person name="Nguyen N."/>
            <person name="Nguyen T."/>
            <person name="Nicol R."/>
            <person name="Nielsen C."/>
            <person name="Nizzari M."/>
            <person name="Norbu C."/>
            <person name="Norbu N."/>
            <person name="O'donnell P."/>
            <person name="Okoawo O."/>
            <person name="O'leary S."/>
            <person name="Omotosho B."/>
            <person name="O'neill K."/>
            <person name="Osman S."/>
            <person name="Parker S."/>
            <person name="Perrin D."/>
            <person name="Phunkhang P."/>
            <person name="Piqani B."/>
            <person name="Purcell S."/>
            <person name="Rachupka T."/>
            <person name="Ramasamy U."/>
            <person name="Rameau R."/>
            <person name="Ray V."/>
            <person name="Raymond C."/>
            <person name="Retta R."/>
            <person name="Richardson S."/>
            <person name="Rise C."/>
            <person name="Rodriguez J."/>
            <person name="Rogers J."/>
            <person name="Rogov P."/>
            <person name="Rutman M."/>
            <person name="Schupbach R."/>
            <person name="Seaman C."/>
            <person name="Settipalli S."/>
            <person name="Sharpe T."/>
            <person name="Sheridan J."/>
            <person name="Sherpa N."/>
            <person name="Shi J."/>
            <person name="Smirnov S."/>
            <person name="Smith C."/>
            <person name="Sougnez C."/>
            <person name="Spencer B."/>
            <person name="Stalker J."/>
            <person name="Stange-thomann N."/>
            <person name="Stavropoulos S."/>
            <person name="Stetson K."/>
            <person name="Stone C."/>
            <person name="Stone S."/>
            <person name="Stubbs M."/>
            <person name="Talamas J."/>
            <person name="Tchuinga P."/>
            <person name="Tenzing P."/>
            <person name="Tesfaye S."/>
            <person name="Theodore J."/>
            <person name="Thoulutsang Y."/>
            <person name="Topham K."/>
            <person name="Towey S."/>
            <person name="Tsamla T."/>
            <person name="Tsomo N."/>
            <person name="Vallee D."/>
            <person name="Vassiliev H."/>
            <person name="Venkataraman V."/>
            <person name="Vinson J."/>
            <person name="Vo A."/>
            <person name="Wade C."/>
            <person name="Wang S."/>
            <person name="Wangchuk T."/>
            <person name="Wangdi T."/>
            <person name="Whittaker C."/>
            <person name="Wilkinson J."/>
            <person name="Wu Y."/>
            <person name="Wyman D."/>
            <person name="Yadav S."/>
            <person name="Yang S."/>
            <person name="Yang X."/>
            <person name="Yeager S."/>
            <person name="Yee E."/>
            <person name="Young G."/>
            <person name="Zainoun J."/>
            <person name="Zembeck L."/>
            <person name="Zimmer A."/>
            <person name="Zody M."/>
            <person name="Lander E."/>
        </authorList>
    </citation>
    <scope>NUCLEOTIDE SEQUENCE [LARGE SCALE GENOMIC DNA]</scope>
</reference>
<dbReference type="eggNOG" id="KOG4127">
    <property type="taxonomic scope" value="Eukaryota"/>
</dbReference>
<keyword evidence="1" id="KW-0224">Dipeptidase</keyword>
<keyword evidence="1" id="KW-0449">Lipoprotein</keyword>
<keyword evidence="1" id="KW-0378">Hydrolase</keyword>
<comment type="cofactor">
    <cofactor evidence="1">
        <name>Zn(2+)</name>
        <dbReference type="ChEBI" id="CHEBI:29105"/>
    </cofactor>
</comment>
<keyword evidence="1" id="KW-0472">Membrane</keyword>
<keyword evidence="1" id="KW-0645">Protease</keyword>
<keyword evidence="1" id="KW-0862">Zinc</keyword>
<dbReference type="InterPro" id="IPR032466">
    <property type="entry name" value="Metal_Hydrolase"/>
</dbReference>
<sequence>MIDSSLAVLRMLFALGARYMTLTHSCDTPWATAYNTAKAVGLTDFGKLVVAEMNQLGMLVDLAHVSDATMNDVFDVTSAPVIYSHSSVRALCDHKRNVPDDLLHRLVSADY</sequence>
<dbReference type="PANTHER" id="PTHR10443">
    <property type="entry name" value="MICROSOMAL DIPEPTIDASE"/>
    <property type="match status" value="1"/>
</dbReference>
<dbReference type="Gene3D" id="3.20.20.140">
    <property type="entry name" value="Metal-dependent hydrolases"/>
    <property type="match status" value="1"/>
</dbReference>
<keyword evidence="1" id="KW-0482">Metalloprotease</keyword>
<dbReference type="EC" id="3.4.13.19" evidence="1"/>
<dbReference type="PANTHER" id="PTHR10443:SF12">
    <property type="entry name" value="DIPEPTIDASE"/>
    <property type="match status" value="1"/>
</dbReference>
<dbReference type="GO" id="GO:0006508">
    <property type="term" value="P:proteolysis"/>
    <property type="evidence" value="ECO:0007669"/>
    <property type="project" value="UniProtKB-KW"/>
</dbReference>
<dbReference type="Pfam" id="PF01244">
    <property type="entry name" value="Peptidase_M19"/>
    <property type="match status" value="1"/>
</dbReference>
<dbReference type="GO" id="GO:0098552">
    <property type="term" value="C:side of membrane"/>
    <property type="evidence" value="ECO:0007669"/>
    <property type="project" value="UniProtKB-KW"/>
</dbReference>
<keyword evidence="1" id="KW-0479">Metal-binding</keyword>
<name>H2YAW7_CIOSA</name>
<comment type="catalytic activity">
    <reaction evidence="1">
        <text>an L-aminoacyl-L-amino acid + H2O = 2 an L-alpha-amino acid</text>
        <dbReference type="Rhea" id="RHEA:48940"/>
        <dbReference type="ChEBI" id="CHEBI:15377"/>
        <dbReference type="ChEBI" id="CHEBI:59869"/>
        <dbReference type="ChEBI" id="CHEBI:77460"/>
        <dbReference type="EC" id="3.4.13.19"/>
    </reaction>
</comment>
<dbReference type="STRING" id="51511.ENSCSAVP00000002465"/>
<evidence type="ECO:0000313" key="2">
    <source>
        <dbReference type="Ensembl" id="ENSCSAVP00000002465.1"/>
    </source>
</evidence>
<dbReference type="InParanoid" id="H2YAW7"/>
<keyword evidence="1" id="KW-0336">GPI-anchor</keyword>
<keyword evidence="1" id="KW-0732">Signal</keyword>
<dbReference type="AlphaFoldDB" id="H2YAW7"/>
<dbReference type="MEROPS" id="M19.002"/>
<dbReference type="Proteomes" id="UP000007875">
    <property type="component" value="Unassembled WGS sequence"/>
</dbReference>
<dbReference type="GeneTree" id="ENSGT00940000169273"/>